<dbReference type="PANTHER" id="PTHR31099">
    <property type="entry name" value="OS06G0165300 PROTEIN"/>
    <property type="match status" value="1"/>
</dbReference>
<gene>
    <name evidence="2" type="ORF">HanXRQr2_Chr16g0752661</name>
</gene>
<keyword evidence="3" id="KW-1185">Reference proteome</keyword>
<dbReference type="Gramene" id="mRNA:HanXRQr2_Chr16g0752661">
    <property type="protein sequence ID" value="mRNA:HanXRQr2_Chr16g0752661"/>
    <property type="gene ID" value="HanXRQr2_Chr16g0752661"/>
</dbReference>
<reference evidence="2" key="2">
    <citation type="submission" date="2020-06" db="EMBL/GenBank/DDBJ databases">
        <title>Helianthus annuus Genome sequencing and assembly Release 2.</title>
        <authorList>
            <person name="Gouzy J."/>
            <person name="Langlade N."/>
            <person name="Munos S."/>
        </authorList>
    </citation>
    <scope>NUCLEOTIDE SEQUENCE</scope>
    <source>
        <tissue evidence="2">Leaves</tissue>
    </source>
</reference>
<comment type="caution">
    <text evidence="2">The sequence shown here is derived from an EMBL/GenBank/DDBJ whole genome shotgun (WGS) entry which is preliminary data.</text>
</comment>
<evidence type="ECO:0000256" key="1">
    <source>
        <dbReference type="SAM" id="MobiDB-lite"/>
    </source>
</evidence>
<feature type="compositionally biased region" description="Basic and acidic residues" evidence="1">
    <location>
        <begin position="310"/>
        <end position="332"/>
    </location>
</feature>
<protein>
    <submittedName>
        <fullName evidence="2">Uncharacterized protein</fullName>
    </submittedName>
</protein>
<feature type="region of interest" description="Disordered" evidence="1">
    <location>
        <begin position="245"/>
        <end position="266"/>
    </location>
</feature>
<reference evidence="2" key="1">
    <citation type="journal article" date="2017" name="Nature">
        <title>The sunflower genome provides insights into oil metabolism, flowering and Asterid evolution.</title>
        <authorList>
            <person name="Badouin H."/>
            <person name="Gouzy J."/>
            <person name="Grassa C.J."/>
            <person name="Murat F."/>
            <person name="Staton S.E."/>
            <person name="Cottret L."/>
            <person name="Lelandais-Briere C."/>
            <person name="Owens G.L."/>
            <person name="Carrere S."/>
            <person name="Mayjonade B."/>
            <person name="Legrand L."/>
            <person name="Gill N."/>
            <person name="Kane N.C."/>
            <person name="Bowers J.E."/>
            <person name="Hubner S."/>
            <person name="Bellec A."/>
            <person name="Berard A."/>
            <person name="Berges H."/>
            <person name="Blanchet N."/>
            <person name="Boniface M.C."/>
            <person name="Brunel D."/>
            <person name="Catrice O."/>
            <person name="Chaidir N."/>
            <person name="Claudel C."/>
            <person name="Donnadieu C."/>
            <person name="Faraut T."/>
            <person name="Fievet G."/>
            <person name="Helmstetter N."/>
            <person name="King M."/>
            <person name="Knapp S.J."/>
            <person name="Lai Z."/>
            <person name="Le Paslier M.C."/>
            <person name="Lippi Y."/>
            <person name="Lorenzon L."/>
            <person name="Mandel J.R."/>
            <person name="Marage G."/>
            <person name="Marchand G."/>
            <person name="Marquand E."/>
            <person name="Bret-Mestries E."/>
            <person name="Morien E."/>
            <person name="Nambeesan S."/>
            <person name="Nguyen T."/>
            <person name="Pegot-Espagnet P."/>
            <person name="Pouilly N."/>
            <person name="Raftis F."/>
            <person name="Sallet E."/>
            <person name="Schiex T."/>
            <person name="Thomas J."/>
            <person name="Vandecasteele C."/>
            <person name="Vares D."/>
            <person name="Vear F."/>
            <person name="Vautrin S."/>
            <person name="Crespi M."/>
            <person name="Mangin B."/>
            <person name="Burke J.M."/>
            <person name="Salse J."/>
            <person name="Munos S."/>
            <person name="Vincourt P."/>
            <person name="Rieseberg L.H."/>
            <person name="Langlade N.B."/>
        </authorList>
    </citation>
    <scope>NUCLEOTIDE SEQUENCE</scope>
    <source>
        <tissue evidence="2">Leaves</tissue>
    </source>
</reference>
<proteinExistence type="predicted"/>
<dbReference type="PANTHER" id="PTHR31099:SF49">
    <property type="entry name" value="MYOSIN HEAVY CHAIN-LIKE PROTEIN"/>
    <property type="match status" value="1"/>
</dbReference>
<dbReference type="AlphaFoldDB" id="A0A9K3DS02"/>
<dbReference type="EMBL" id="MNCJ02000331">
    <property type="protein sequence ID" value="KAF5760364.1"/>
    <property type="molecule type" value="Genomic_DNA"/>
</dbReference>
<dbReference type="Proteomes" id="UP000215914">
    <property type="component" value="Unassembled WGS sequence"/>
</dbReference>
<feature type="region of interest" description="Disordered" evidence="1">
    <location>
        <begin position="280"/>
        <end position="334"/>
    </location>
</feature>
<evidence type="ECO:0000313" key="2">
    <source>
        <dbReference type="EMBL" id="KAF5760364.1"/>
    </source>
</evidence>
<sequence>MKKFLGDVLTKYGLHISQINALGLPRVTHFEFICQAQKLVPTVEMFNIFYYVTYIGGHYSFNSKIANVLPCSRDPPTSFHDWKNNFFYIRCGVISIDMHYRSEREGVLKFVIGGSYADRDWYKTLTRVPTAIVQLEEKALVAAGMSMMWDPRDPRAAPIYALRSKGTFCCWFFFFQGPNCLPVFVLVGYSLMNVLDLEVGGEMTTRILPEGERPWVDQIRDNFLHPSSSESLAAYVATALGARPPVNTEVSKSPTREEAIILSSEESTRSSHGLIYRSTLAGPRARPVQGSEGAAASTPPTAEPIVATSEPEHKEPEKKKPEKKESEKKELEQNYLLLMRKIKPLLPK</sequence>
<accession>A0A9K3DS02</accession>
<organism evidence="2 3">
    <name type="scientific">Helianthus annuus</name>
    <name type="common">Common sunflower</name>
    <dbReference type="NCBI Taxonomy" id="4232"/>
    <lineage>
        <taxon>Eukaryota</taxon>
        <taxon>Viridiplantae</taxon>
        <taxon>Streptophyta</taxon>
        <taxon>Embryophyta</taxon>
        <taxon>Tracheophyta</taxon>
        <taxon>Spermatophyta</taxon>
        <taxon>Magnoliopsida</taxon>
        <taxon>eudicotyledons</taxon>
        <taxon>Gunneridae</taxon>
        <taxon>Pentapetalae</taxon>
        <taxon>asterids</taxon>
        <taxon>campanulids</taxon>
        <taxon>Asterales</taxon>
        <taxon>Asteraceae</taxon>
        <taxon>Asteroideae</taxon>
        <taxon>Heliantheae alliance</taxon>
        <taxon>Heliantheae</taxon>
        <taxon>Helianthus</taxon>
    </lineage>
</organism>
<evidence type="ECO:0000313" key="3">
    <source>
        <dbReference type="Proteomes" id="UP000215914"/>
    </source>
</evidence>
<name>A0A9K3DS02_HELAN</name>